<protein>
    <submittedName>
        <fullName evidence="1">Toxin</fullName>
    </submittedName>
</protein>
<proteinExistence type="predicted"/>
<dbReference type="RefSeq" id="WP_205106707.1">
    <property type="nucleotide sequence ID" value="NZ_JACJJL010000001.1"/>
</dbReference>
<dbReference type="Proteomes" id="UP000764045">
    <property type="component" value="Unassembled WGS sequence"/>
</dbReference>
<comment type="caution">
    <text evidence="1">The sequence shown here is derived from an EMBL/GenBank/DDBJ whole genome shotgun (WGS) entry which is preliminary data.</text>
</comment>
<gene>
    <name evidence="1" type="ORF">H6B30_00180</name>
</gene>
<dbReference type="EMBL" id="JACJJL010000001">
    <property type="protein sequence ID" value="MBM6660182.1"/>
    <property type="molecule type" value="Genomic_DNA"/>
</dbReference>
<evidence type="ECO:0000313" key="2">
    <source>
        <dbReference type="Proteomes" id="UP000764045"/>
    </source>
</evidence>
<evidence type="ECO:0000313" key="1">
    <source>
        <dbReference type="EMBL" id="MBM6660182.1"/>
    </source>
</evidence>
<reference evidence="1 2" key="1">
    <citation type="journal article" date="2021" name="Sci. Rep.">
        <title>The distribution of antibiotic resistance genes in chicken gut microbiota commensals.</title>
        <authorList>
            <person name="Juricova H."/>
            <person name="Matiasovicova J."/>
            <person name="Kubasova T."/>
            <person name="Cejkova D."/>
            <person name="Rychlik I."/>
        </authorList>
    </citation>
    <scope>NUCLEOTIDE SEQUENCE [LARGE SCALE GENOMIC DNA]</scope>
    <source>
        <strain evidence="1 2">An819</strain>
    </source>
</reference>
<dbReference type="AlphaFoldDB" id="A0A938WJB3"/>
<organism evidence="1 2">
    <name type="scientific">Marseilla massiliensis</name>
    <dbReference type="NCBI Taxonomy" id="1841864"/>
    <lineage>
        <taxon>Bacteria</taxon>
        <taxon>Pseudomonadati</taxon>
        <taxon>Bacteroidota</taxon>
        <taxon>Bacteroidia</taxon>
        <taxon>Bacteroidales</taxon>
        <taxon>Prevotellaceae</taxon>
        <taxon>Marseilla</taxon>
    </lineage>
</organism>
<sequence>MATENEVRRFLQQFFQKAKTFGLYFRDDRGKNMQTLLDLDITPRQRKEIIMQLEVSNYVDGPLEDTLYRKGEMWVFGKEVKHNDVYIKISKGLEECGAFCISFHIAERPLKYKFK</sequence>
<accession>A0A938WJB3</accession>
<keyword evidence="2" id="KW-1185">Reference proteome</keyword>
<name>A0A938WJB3_9BACT</name>